<keyword evidence="6" id="KW-1133">Transmembrane helix</keyword>
<keyword evidence="10" id="KW-1185">Reference proteome</keyword>
<feature type="transmembrane region" description="Helical" evidence="6">
    <location>
        <begin position="157"/>
        <end position="180"/>
    </location>
</feature>
<dbReference type="PROSITE" id="PS52012">
    <property type="entry name" value="CFEM"/>
    <property type="match status" value="1"/>
</dbReference>
<evidence type="ECO:0000256" key="3">
    <source>
        <dbReference type="ARBA" id="ARBA00022729"/>
    </source>
</evidence>
<dbReference type="InParanoid" id="A0A0C3DH84"/>
<evidence type="ECO:0000256" key="4">
    <source>
        <dbReference type="ARBA" id="ARBA00023157"/>
    </source>
</evidence>
<evidence type="ECO:0000256" key="1">
    <source>
        <dbReference type="ARBA" id="ARBA00004613"/>
    </source>
</evidence>
<keyword evidence="6" id="KW-0472">Membrane</keyword>
<feature type="region of interest" description="Disordered" evidence="5">
    <location>
        <begin position="103"/>
        <end position="145"/>
    </location>
</feature>
<comment type="subcellular location">
    <subcellularLocation>
        <location evidence="1">Secreted</location>
    </subcellularLocation>
</comment>
<proteinExistence type="predicted"/>
<evidence type="ECO:0000256" key="2">
    <source>
        <dbReference type="ARBA" id="ARBA00022525"/>
    </source>
</evidence>
<dbReference type="GO" id="GO:0005576">
    <property type="term" value="C:extracellular region"/>
    <property type="evidence" value="ECO:0007669"/>
    <property type="project" value="UniProtKB-SubCell"/>
</dbReference>
<gene>
    <name evidence="9" type="ORF">SCLCIDRAFT_301368</name>
</gene>
<evidence type="ECO:0000256" key="6">
    <source>
        <dbReference type="SAM" id="Phobius"/>
    </source>
</evidence>
<sequence>MLANTKSLVVLVAASVLAVQAQSGTETSSAAASTPSLSACLLQCVSTAAQSAGCSSFTDLACVCSSTSFQTTAGQCLQTSCTAEDVQTGLALQQQECGGLTTAGSGESTGTTTPASATPSGGSASATAPGHTTTTTSSKTSGTGASTSNAAAGLVPFAFDGLFGGTFIAFAGVLIGAALVL</sequence>
<keyword evidence="3 7" id="KW-0732">Signal</keyword>
<organism evidence="9 10">
    <name type="scientific">Scleroderma citrinum Foug A</name>
    <dbReference type="NCBI Taxonomy" id="1036808"/>
    <lineage>
        <taxon>Eukaryota</taxon>
        <taxon>Fungi</taxon>
        <taxon>Dikarya</taxon>
        <taxon>Basidiomycota</taxon>
        <taxon>Agaricomycotina</taxon>
        <taxon>Agaricomycetes</taxon>
        <taxon>Agaricomycetidae</taxon>
        <taxon>Boletales</taxon>
        <taxon>Sclerodermatineae</taxon>
        <taxon>Sclerodermataceae</taxon>
        <taxon>Scleroderma</taxon>
    </lineage>
</organism>
<dbReference type="OrthoDB" id="4505683at2759"/>
<reference evidence="10" key="2">
    <citation type="submission" date="2015-01" db="EMBL/GenBank/DDBJ databases">
        <title>Evolutionary Origins and Diversification of the Mycorrhizal Mutualists.</title>
        <authorList>
            <consortium name="DOE Joint Genome Institute"/>
            <consortium name="Mycorrhizal Genomics Consortium"/>
            <person name="Kohler A."/>
            <person name="Kuo A."/>
            <person name="Nagy L.G."/>
            <person name="Floudas D."/>
            <person name="Copeland A."/>
            <person name="Barry K.W."/>
            <person name="Cichocki N."/>
            <person name="Veneault-Fourrey C."/>
            <person name="LaButti K."/>
            <person name="Lindquist E.A."/>
            <person name="Lipzen A."/>
            <person name="Lundell T."/>
            <person name="Morin E."/>
            <person name="Murat C."/>
            <person name="Riley R."/>
            <person name="Ohm R."/>
            <person name="Sun H."/>
            <person name="Tunlid A."/>
            <person name="Henrissat B."/>
            <person name="Grigoriev I.V."/>
            <person name="Hibbett D.S."/>
            <person name="Martin F."/>
        </authorList>
    </citation>
    <scope>NUCLEOTIDE SEQUENCE [LARGE SCALE GENOMIC DNA]</scope>
    <source>
        <strain evidence="10">Foug A</strain>
    </source>
</reference>
<evidence type="ECO:0000313" key="9">
    <source>
        <dbReference type="EMBL" id="KIM55446.1"/>
    </source>
</evidence>
<dbReference type="Pfam" id="PF05730">
    <property type="entry name" value="CFEM"/>
    <property type="match status" value="1"/>
</dbReference>
<evidence type="ECO:0000313" key="10">
    <source>
        <dbReference type="Proteomes" id="UP000053989"/>
    </source>
</evidence>
<dbReference type="Proteomes" id="UP000053989">
    <property type="component" value="Unassembled WGS sequence"/>
</dbReference>
<dbReference type="HOGENOM" id="CLU_079937_2_0_1"/>
<dbReference type="InterPro" id="IPR008427">
    <property type="entry name" value="Extracellular_membr_CFEM_dom"/>
</dbReference>
<feature type="signal peptide" evidence="7">
    <location>
        <begin position="1"/>
        <end position="21"/>
    </location>
</feature>
<feature type="chain" id="PRO_5002163319" description="CFEM domain-containing protein" evidence="7">
    <location>
        <begin position="22"/>
        <end position="181"/>
    </location>
</feature>
<dbReference type="EMBL" id="KN822135">
    <property type="protein sequence ID" value="KIM55446.1"/>
    <property type="molecule type" value="Genomic_DNA"/>
</dbReference>
<reference evidence="9 10" key="1">
    <citation type="submission" date="2014-04" db="EMBL/GenBank/DDBJ databases">
        <authorList>
            <consortium name="DOE Joint Genome Institute"/>
            <person name="Kuo A."/>
            <person name="Kohler A."/>
            <person name="Nagy L.G."/>
            <person name="Floudas D."/>
            <person name="Copeland A."/>
            <person name="Barry K.W."/>
            <person name="Cichocki N."/>
            <person name="Veneault-Fourrey C."/>
            <person name="LaButti K."/>
            <person name="Lindquist E.A."/>
            <person name="Lipzen A."/>
            <person name="Lundell T."/>
            <person name="Morin E."/>
            <person name="Murat C."/>
            <person name="Sun H."/>
            <person name="Tunlid A."/>
            <person name="Henrissat B."/>
            <person name="Grigoriev I.V."/>
            <person name="Hibbett D.S."/>
            <person name="Martin F."/>
            <person name="Nordberg H.P."/>
            <person name="Cantor M.N."/>
            <person name="Hua S.X."/>
        </authorList>
    </citation>
    <scope>NUCLEOTIDE SEQUENCE [LARGE SCALE GENOMIC DNA]</scope>
    <source>
        <strain evidence="9 10">Foug A</strain>
    </source>
</reference>
<protein>
    <recommendedName>
        <fullName evidence="8">CFEM domain-containing protein</fullName>
    </recommendedName>
</protein>
<feature type="domain" description="CFEM" evidence="8">
    <location>
        <begin position="12"/>
        <end position="128"/>
    </location>
</feature>
<keyword evidence="6" id="KW-0812">Transmembrane</keyword>
<evidence type="ECO:0000256" key="5">
    <source>
        <dbReference type="SAM" id="MobiDB-lite"/>
    </source>
</evidence>
<accession>A0A0C3DH84</accession>
<keyword evidence="4" id="KW-1015">Disulfide bond</keyword>
<dbReference type="AlphaFoldDB" id="A0A0C3DH84"/>
<name>A0A0C3DH84_9AGAM</name>
<evidence type="ECO:0000256" key="7">
    <source>
        <dbReference type="SAM" id="SignalP"/>
    </source>
</evidence>
<evidence type="ECO:0000259" key="8">
    <source>
        <dbReference type="PROSITE" id="PS52012"/>
    </source>
</evidence>
<keyword evidence="2" id="KW-0964">Secreted</keyword>
<dbReference type="SMART" id="SM00747">
    <property type="entry name" value="CFEM"/>
    <property type="match status" value="1"/>
</dbReference>